<reference evidence="2 3" key="1">
    <citation type="submission" date="2016-11" db="EMBL/GenBank/DDBJ databases">
        <title>Gramella sp. LPB0144 isolated from marine environment.</title>
        <authorList>
            <person name="Kim E."/>
            <person name="Yi H."/>
        </authorList>
    </citation>
    <scope>NUCLEOTIDE SEQUENCE [LARGE SCALE GENOMIC DNA]</scope>
    <source>
        <strain evidence="2 3">LPB0144</strain>
    </source>
</reference>
<evidence type="ECO:0000256" key="1">
    <source>
        <dbReference type="SAM" id="SignalP"/>
    </source>
</evidence>
<keyword evidence="3" id="KW-1185">Reference proteome</keyword>
<feature type="signal peptide" evidence="1">
    <location>
        <begin position="1"/>
        <end position="23"/>
    </location>
</feature>
<evidence type="ECO:0000313" key="3">
    <source>
        <dbReference type="Proteomes" id="UP000182510"/>
    </source>
</evidence>
<sequence>MKKIALSIMTVGAMFFGTQNLQAQVETEVEVETELEAEVEQDAYASVEVVSLPQAVKVAVMKEYTGAVVTEAWMKSDEDEKIYKLKLDVDGEIVKVFIDAEGKWVEDEEMEETDK</sequence>
<evidence type="ECO:0000313" key="2">
    <source>
        <dbReference type="EMBL" id="APG60986.1"/>
    </source>
</evidence>
<dbReference type="RefSeq" id="WP_072553675.1">
    <property type="nucleotide sequence ID" value="NZ_CP018153.1"/>
</dbReference>
<accession>A0A1L3J772</accession>
<dbReference type="AlphaFoldDB" id="A0A1L3J772"/>
<dbReference type="SUPFAM" id="SSF160574">
    <property type="entry name" value="BT0923-like"/>
    <property type="match status" value="1"/>
</dbReference>
<proteinExistence type="predicted"/>
<gene>
    <name evidence="2" type="ORF">LPB144_11450</name>
</gene>
<dbReference type="Gene3D" id="3.10.450.360">
    <property type="match status" value="1"/>
</dbReference>
<evidence type="ECO:0008006" key="4">
    <source>
        <dbReference type="Google" id="ProtNLM"/>
    </source>
</evidence>
<feature type="chain" id="PRO_5012860236" description="PepSY domain-containing protein" evidence="1">
    <location>
        <begin position="24"/>
        <end position="115"/>
    </location>
</feature>
<protein>
    <recommendedName>
        <fullName evidence="4">PepSY domain-containing protein</fullName>
    </recommendedName>
</protein>
<name>A0A1L3J772_9FLAO</name>
<dbReference type="OrthoDB" id="1099258at2"/>
<dbReference type="Proteomes" id="UP000182510">
    <property type="component" value="Chromosome"/>
</dbReference>
<dbReference type="KEGG" id="grl:LPB144_11450"/>
<dbReference type="EMBL" id="CP018153">
    <property type="protein sequence ID" value="APG60986.1"/>
    <property type="molecule type" value="Genomic_DNA"/>
</dbReference>
<keyword evidence="1" id="KW-0732">Signal</keyword>
<organism evidence="2 3">
    <name type="scientific">Christiangramia salexigens</name>
    <dbReference type="NCBI Taxonomy" id="1913577"/>
    <lineage>
        <taxon>Bacteria</taxon>
        <taxon>Pseudomonadati</taxon>
        <taxon>Bacteroidota</taxon>
        <taxon>Flavobacteriia</taxon>
        <taxon>Flavobacteriales</taxon>
        <taxon>Flavobacteriaceae</taxon>
        <taxon>Christiangramia</taxon>
    </lineage>
</organism>